<protein>
    <submittedName>
        <fullName evidence="3">Aste57867_19078 protein</fullName>
    </submittedName>
</protein>
<sequence>MLAPRLARTSLRAWQHSAAVRRLARFSTITLDSSSAAKECSNISQETSKARVHKVDATMSVPHPPPPVVFNDGLVKKIVTASSAKEYATVVSLAEGALAAHDPLPANVWGCYFDALNRVNRYSTTLHHFAKLRDHYGDSMWRDDRKHIVLGALFAAKKLHHGNVAHLIVRETRAHGALFLEAKHYFDAVWANTILLKAGYGYDDANAPRFLPSRTAAAANIVRLMGEDGYRLAPFAWRTLLKCCVDAKQPDDVVLALNGHYTDAAASLLPDARTIMNALLAPLHANNFDLGLAMLRQWAPHLARFPPDDASHIYEAVLKPLCRHDSTMAHISQVVDMMGDAHVQLHGYTLQVFYLPQVLRHLSAPLFLAHVDSCGALSLNALVVRTAVHEYTKRHRVDDVRAVLAAAAERGIPVTWTSIELVLEMYARESAHAAIAALVDEVLDGVDALHEVPDAVFHHAMQAYVLSNQVDRAREFYKTFLGHRTDSFALAMKLVVQVAERATDTPATSGVTVPTEAMYEETIDERHDDDGVALAIEEDDAALEAAMLASTDDVDNEPTTLADESTILGHEATHLADEATQLANEATLLAAEATHLADEAKMLAAQATSVADDVATKGAGGNNTLSNTADKRGM</sequence>
<reference evidence="2" key="2">
    <citation type="submission" date="2019-06" db="EMBL/GenBank/DDBJ databases">
        <title>Genomics analysis of Aphanomyces spp. identifies a new class of oomycete effector associated with host adaptation.</title>
        <authorList>
            <person name="Gaulin E."/>
        </authorList>
    </citation>
    <scope>NUCLEOTIDE SEQUENCE</scope>
    <source>
        <strain evidence="2">CBS 578.67</strain>
    </source>
</reference>
<reference evidence="3 4" key="1">
    <citation type="submission" date="2019-03" db="EMBL/GenBank/DDBJ databases">
        <authorList>
            <person name="Gaulin E."/>
            <person name="Dumas B."/>
        </authorList>
    </citation>
    <scope>NUCLEOTIDE SEQUENCE [LARGE SCALE GENOMIC DNA]</scope>
    <source>
        <strain evidence="3">CBS 568.67</strain>
    </source>
</reference>
<dbReference type="InterPro" id="IPR011990">
    <property type="entry name" value="TPR-like_helical_dom_sf"/>
</dbReference>
<dbReference type="EMBL" id="CAADRA010006464">
    <property type="protein sequence ID" value="VFT95803.1"/>
    <property type="molecule type" value="Genomic_DNA"/>
</dbReference>
<dbReference type="Gene3D" id="1.25.40.10">
    <property type="entry name" value="Tetratricopeptide repeat domain"/>
    <property type="match status" value="1"/>
</dbReference>
<name>A0A485LBX8_9STRA</name>
<dbReference type="AlphaFoldDB" id="A0A485LBX8"/>
<accession>A0A485LBX8</accession>
<dbReference type="OrthoDB" id="69153at2759"/>
<gene>
    <name evidence="3" type="primary">Aste57867_19078</name>
    <name evidence="2" type="ORF">As57867_019014</name>
    <name evidence="3" type="ORF">ASTE57867_19078</name>
</gene>
<evidence type="ECO:0000313" key="4">
    <source>
        <dbReference type="Proteomes" id="UP000332933"/>
    </source>
</evidence>
<evidence type="ECO:0000313" key="2">
    <source>
        <dbReference type="EMBL" id="KAF0689471.1"/>
    </source>
</evidence>
<dbReference type="Proteomes" id="UP000332933">
    <property type="component" value="Unassembled WGS sequence"/>
</dbReference>
<feature type="region of interest" description="Disordered" evidence="1">
    <location>
        <begin position="615"/>
        <end position="634"/>
    </location>
</feature>
<organism evidence="3 4">
    <name type="scientific">Aphanomyces stellatus</name>
    <dbReference type="NCBI Taxonomy" id="120398"/>
    <lineage>
        <taxon>Eukaryota</taxon>
        <taxon>Sar</taxon>
        <taxon>Stramenopiles</taxon>
        <taxon>Oomycota</taxon>
        <taxon>Saprolegniomycetes</taxon>
        <taxon>Saprolegniales</taxon>
        <taxon>Verrucalvaceae</taxon>
        <taxon>Aphanomyces</taxon>
    </lineage>
</organism>
<evidence type="ECO:0000256" key="1">
    <source>
        <dbReference type="SAM" id="MobiDB-lite"/>
    </source>
</evidence>
<proteinExistence type="predicted"/>
<dbReference type="EMBL" id="VJMH01006443">
    <property type="protein sequence ID" value="KAF0689471.1"/>
    <property type="molecule type" value="Genomic_DNA"/>
</dbReference>
<evidence type="ECO:0000313" key="3">
    <source>
        <dbReference type="EMBL" id="VFT95803.1"/>
    </source>
</evidence>
<keyword evidence="4" id="KW-1185">Reference proteome</keyword>